<dbReference type="Gene3D" id="2.170.270.10">
    <property type="entry name" value="SET domain"/>
    <property type="match status" value="1"/>
</dbReference>
<dbReference type="OrthoDB" id="1028014at2759"/>
<dbReference type="SUPFAM" id="SSF82199">
    <property type="entry name" value="SET domain"/>
    <property type="match status" value="1"/>
</dbReference>
<dbReference type="PANTHER" id="PTHR12197:SF294">
    <property type="entry name" value="POTENTIAL PROTEIN LYSINE METHYLTRANSFERASE SET6"/>
    <property type="match status" value="1"/>
</dbReference>
<sequence length="369" mass="42716">MASVCEVEGISPFFQVRQTDFGGRECFSRVPLKEGTVVLEANDCVGACIAHEFRKEVCHSCFLYRNGTNMKFKLTYGDVAELLTPEVKLSEKGFSGAGLWFCLESCKLEYLKRPHIVELIECYEILLRTLKIMQKKTVEQEPGPDLQVMSGEIIECAWREINNSWIPKIERMKLTKRLNELPFFAEEEYNCARFVARALFSLKHLDPQSKTMATFRTLQSNELSKITRFPVLLNFQIVVFKSLYVLLPESFRKDLSTELFRHIMGSEYGNSFGIWEQQKVLEGREFLGYSVFPRASYFNHSCDPNITKCRVGSTMLFTLNKDVPKDEPLCIDYSSLLSQPVVKRRQILKENWFFDCLCTRCVSELQTIH</sequence>
<dbReference type="AlphaFoldDB" id="A0A7H9HUK7"/>
<accession>A0A7H9HUK7</accession>
<proteinExistence type="predicted"/>
<protein>
    <recommendedName>
        <fullName evidence="1">SET domain-containing protein</fullName>
    </recommendedName>
</protein>
<dbReference type="GO" id="GO:0005634">
    <property type="term" value="C:nucleus"/>
    <property type="evidence" value="ECO:0007669"/>
    <property type="project" value="TreeGrafter"/>
</dbReference>
<dbReference type="PROSITE" id="PS50280">
    <property type="entry name" value="SET"/>
    <property type="match status" value="1"/>
</dbReference>
<feature type="domain" description="SET" evidence="1">
    <location>
        <begin position="12"/>
        <end position="334"/>
    </location>
</feature>
<evidence type="ECO:0000313" key="3">
    <source>
        <dbReference type="Proteomes" id="UP000510647"/>
    </source>
</evidence>
<dbReference type="CDD" id="cd20071">
    <property type="entry name" value="SET_SMYD"/>
    <property type="match status" value="1"/>
</dbReference>
<name>A0A7H9HUK7_9SACH</name>
<dbReference type="EMBL" id="CP059272">
    <property type="protein sequence ID" value="QLQ81418.1"/>
    <property type="molecule type" value="Genomic_DNA"/>
</dbReference>
<dbReference type="Proteomes" id="UP000510647">
    <property type="component" value="Chromosome 6"/>
</dbReference>
<dbReference type="Pfam" id="PF00856">
    <property type="entry name" value="SET"/>
    <property type="match status" value="1"/>
</dbReference>
<gene>
    <name evidence="2" type="ORF">HG537_0F01790</name>
</gene>
<dbReference type="InterPro" id="IPR046341">
    <property type="entry name" value="SET_dom_sf"/>
</dbReference>
<dbReference type="InterPro" id="IPR001214">
    <property type="entry name" value="SET_dom"/>
</dbReference>
<keyword evidence="3" id="KW-1185">Reference proteome</keyword>
<evidence type="ECO:0000259" key="1">
    <source>
        <dbReference type="PROSITE" id="PS50280"/>
    </source>
</evidence>
<organism evidence="2 3">
    <name type="scientific">Torulaspora globosa</name>
    <dbReference type="NCBI Taxonomy" id="48254"/>
    <lineage>
        <taxon>Eukaryota</taxon>
        <taxon>Fungi</taxon>
        <taxon>Dikarya</taxon>
        <taxon>Ascomycota</taxon>
        <taxon>Saccharomycotina</taxon>
        <taxon>Saccharomycetes</taxon>
        <taxon>Saccharomycetales</taxon>
        <taxon>Saccharomycetaceae</taxon>
        <taxon>Torulaspora</taxon>
    </lineage>
</organism>
<dbReference type="InterPro" id="IPR050869">
    <property type="entry name" value="H3K4_H4K5_MeTrfase"/>
</dbReference>
<evidence type="ECO:0000313" key="2">
    <source>
        <dbReference type="EMBL" id="QLQ81418.1"/>
    </source>
</evidence>
<dbReference type="PANTHER" id="PTHR12197">
    <property type="entry name" value="HISTONE-LYSINE N-METHYLTRANSFERASE SMYD"/>
    <property type="match status" value="1"/>
</dbReference>
<reference evidence="2 3" key="1">
    <citation type="submission" date="2020-06" db="EMBL/GenBank/DDBJ databases">
        <title>The yeast mating-type switching endonuclease HO is a domesticated member of an unorthodox homing genetic element family.</title>
        <authorList>
            <person name="Coughlan A.Y."/>
            <person name="Lombardi L."/>
            <person name="Braun-Galleani S."/>
            <person name="Martos A.R."/>
            <person name="Galeote V."/>
            <person name="Bigey F."/>
            <person name="Dequin S."/>
            <person name="Byrne K.P."/>
            <person name="Wolfe K.H."/>
        </authorList>
    </citation>
    <scope>NUCLEOTIDE SEQUENCE [LARGE SCALE GENOMIC DNA]</scope>
    <source>
        <strain evidence="2 3">CBS2947</strain>
    </source>
</reference>